<dbReference type="EMBL" id="WJBH02000005">
    <property type="protein sequence ID" value="KAI9558361.1"/>
    <property type="molecule type" value="Genomic_DNA"/>
</dbReference>
<dbReference type="Proteomes" id="UP000820818">
    <property type="component" value="Linkage Group LG5"/>
</dbReference>
<proteinExistence type="predicted"/>
<dbReference type="InterPro" id="IPR050951">
    <property type="entry name" value="Retrovirus_Pol_polyprotein"/>
</dbReference>
<sequence>MSLHTNHKTTSSYHPQANGAVERMNHTLAAMLSMYVSTDQRDWDETLQYVCFAYNTARQESTGYSPFFLLYGREPKLPIDLELGADADPLLTEDGATLDYADRLLVELSTAREIEKIRMEEVKNKQKERHDSHHRDLSFQAGDLVLVYKPFRKVGKSEKLLHRCLPGAADNGTHSVSFSNLPDFLAVAADLETFLELSKDDVRECSKIGRPLCKFHTGISKRNGRKSCAIAVFMNDIPRIKTQCRKKFAD</sequence>
<dbReference type="Gene3D" id="3.30.420.10">
    <property type="entry name" value="Ribonuclease H-like superfamily/Ribonuclease H"/>
    <property type="match status" value="1"/>
</dbReference>
<evidence type="ECO:0000259" key="1">
    <source>
        <dbReference type="PROSITE" id="PS50994"/>
    </source>
</evidence>
<feature type="domain" description="Integrase catalytic" evidence="1">
    <location>
        <begin position="1"/>
        <end position="74"/>
    </location>
</feature>
<comment type="caution">
    <text evidence="2">The sequence shown here is derived from an EMBL/GenBank/DDBJ whole genome shotgun (WGS) entry which is preliminary data.</text>
</comment>
<protein>
    <submittedName>
        <fullName evidence="2">Pol polyprotein</fullName>
    </submittedName>
</protein>
<evidence type="ECO:0000313" key="2">
    <source>
        <dbReference type="EMBL" id="KAI9558361.1"/>
    </source>
</evidence>
<accession>A0AAD5PSN2</accession>
<dbReference type="InterPro" id="IPR036397">
    <property type="entry name" value="RNaseH_sf"/>
</dbReference>
<dbReference type="SUPFAM" id="SSF53098">
    <property type="entry name" value="Ribonuclease H-like"/>
    <property type="match status" value="1"/>
</dbReference>
<dbReference type="PANTHER" id="PTHR37984">
    <property type="entry name" value="PROTEIN CBG26694"/>
    <property type="match status" value="1"/>
</dbReference>
<dbReference type="InterPro" id="IPR001584">
    <property type="entry name" value="Integrase_cat-core"/>
</dbReference>
<dbReference type="AlphaFoldDB" id="A0AAD5PSN2"/>
<dbReference type="GO" id="GO:0015074">
    <property type="term" value="P:DNA integration"/>
    <property type="evidence" value="ECO:0007669"/>
    <property type="project" value="InterPro"/>
</dbReference>
<dbReference type="PANTHER" id="PTHR37984:SF15">
    <property type="entry name" value="INTEGRASE CATALYTIC DOMAIN-CONTAINING PROTEIN"/>
    <property type="match status" value="1"/>
</dbReference>
<name>A0AAD5PSN2_9CRUS</name>
<organism evidence="2 3">
    <name type="scientific">Daphnia sinensis</name>
    <dbReference type="NCBI Taxonomy" id="1820382"/>
    <lineage>
        <taxon>Eukaryota</taxon>
        <taxon>Metazoa</taxon>
        <taxon>Ecdysozoa</taxon>
        <taxon>Arthropoda</taxon>
        <taxon>Crustacea</taxon>
        <taxon>Branchiopoda</taxon>
        <taxon>Diplostraca</taxon>
        <taxon>Cladocera</taxon>
        <taxon>Anomopoda</taxon>
        <taxon>Daphniidae</taxon>
        <taxon>Daphnia</taxon>
        <taxon>Daphnia similis group</taxon>
    </lineage>
</organism>
<dbReference type="InterPro" id="IPR012337">
    <property type="entry name" value="RNaseH-like_sf"/>
</dbReference>
<evidence type="ECO:0000313" key="3">
    <source>
        <dbReference type="Proteomes" id="UP000820818"/>
    </source>
</evidence>
<gene>
    <name evidence="2" type="ORF">GHT06_015115</name>
</gene>
<keyword evidence="3" id="KW-1185">Reference proteome</keyword>
<reference evidence="2 3" key="1">
    <citation type="submission" date="2022-05" db="EMBL/GenBank/DDBJ databases">
        <title>A multi-omics perspective on studying reproductive biology in Daphnia sinensis.</title>
        <authorList>
            <person name="Jia J."/>
        </authorList>
    </citation>
    <scope>NUCLEOTIDE SEQUENCE [LARGE SCALE GENOMIC DNA]</scope>
    <source>
        <strain evidence="2 3">WSL</strain>
    </source>
</reference>
<dbReference type="GO" id="GO:0003676">
    <property type="term" value="F:nucleic acid binding"/>
    <property type="evidence" value="ECO:0007669"/>
    <property type="project" value="InterPro"/>
</dbReference>
<dbReference type="PROSITE" id="PS50994">
    <property type="entry name" value="INTEGRASE"/>
    <property type="match status" value="1"/>
</dbReference>